<dbReference type="Pfam" id="PF00646">
    <property type="entry name" value="F-box"/>
    <property type="match status" value="1"/>
</dbReference>
<organism evidence="2 3">
    <name type="scientific">Corchorus olitorius</name>
    <dbReference type="NCBI Taxonomy" id="93759"/>
    <lineage>
        <taxon>Eukaryota</taxon>
        <taxon>Viridiplantae</taxon>
        <taxon>Streptophyta</taxon>
        <taxon>Embryophyta</taxon>
        <taxon>Tracheophyta</taxon>
        <taxon>Spermatophyta</taxon>
        <taxon>Magnoliopsida</taxon>
        <taxon>eudicotyledons</taxon>
        <taxon>Gunneridae</taxon>
        <taxon>Pentapetalae</taxon>
        <taxon>rosids</taxon>
        <taxon>malvids</taxon>
        <taxon>Malvales</taxon>
        <taxon>Malvaceae</taxon>
        <taxon>Grewioideae</taxon>
        <taxon>Apeibeae</taxon>
        <taxon>Corchorus</taxon>
    </lineage>
</organism>
<dbReference type="PANTHER" id="PTHR34223:SF51">
    <property type="entry name" value="OS06G0556300 PROTEIN"/>
    <property type="match status" value="1"/>
</dbReference>
<gene>
    <name evidence="2" type="ORF">COLO4_38574</name>
</gene>
<dbReference type="SUPFAM" id="SSF52047">
    <property type="entry name" value="RNI-like"/>
    <property type="match status" value="1"/>
</dbReference>
<protein>
    <recommendedName>
        <fullName evidence="1">F-box domain-containing protein</fullName>
    </recommendedName>
</protein>
<dbReference type="InterPro" id="IPR053781">
    <property type="entry name" value="F-box_AtFBL13-like"/>
</dbReference>
<accession>A0A1R3FU67</accession>
<dbReference type="InterPro" id="IPR032675">
    <property type="entry name" value="LRR_dom_sf"/>
</dbReference>
<dbReference type="Proteomes" id="UP000187203">
    <property type="component" value="Unassembled WGS sequence"/>
</dbReference>
<evidence type="ECO:0000313" key="3">
    <source>
        <dbReference type="Proteomes" id="UP000187203"/>
    </source>
</evidence>
<dbReference type="InterPro" id="IPR001810">
    <property type="entry name" value="F-box_dom"/>
</dbReference>
<reference evidence="3" key="1">
    <citation type="submission" date="2013-09" db="EMBL/GenBank/DDBJ databases">
        <title>Corchorus olitorius genome sequencing.</title>
        <authorList>
            <person name="Alam M."/>
            <person name="Haque M.S."/>
            <person name="Islam M.S."/>
            <person name="Emdad E.M."/>
            <person name="Islam M.M."/>
            <person name="Ahmed B."/>
            <person name="Halim A."/>
            <person name="Hossen Q.M.M."/>
            <person name="Hossain M.Z."/>
            <person name="Ahmed R."/>
            <person name="Khan M.M."/>
            <person name="Islam R."/>
            <person name="Rashid M.M."/>
            <person name="Khan S.A."/>
            <person name="Rahman M.S."/>
            <person name="Alam M."/>
            <person name="Yahiya A.S."/>
            <person name="Khan M.S."/>
            <person name="Azam M.S."/>
            <person name="Haque T."/>
            <person name="Lashkar M.Z.H."/>
            <person name="Akhand A.I."/>
            <person name="Morshed G."/>
            <person name="Roy S."/>
            <person name="Uddin K.S."/>
            <person name="Rabeya T."/>
            <person name="Hossain A.S."/>
            <person name="Chowdhury A."/>
            <person name="Snigdha A.R."/>
            <person name="Mortoza M.S."/>
            <person name="Matin S.A."/>
            <person name="Hoque S.M.E."/>
            <person name="Islam M.K."/>
            <person name="Roy D.K."/>
            <person name="Haider R."/>
            <person name="Moosa M.M."/>
            <person name="Elias S.M."/>
            <person name="Hasan A.M."/>
            <person name="Jahan S."/>
            <person name="Shafiuddin M."/>
            <person name="Mahmood N."/>
            <person name="Shommy N.S."/>
        </authorList>
    </citation>
    <scope>NUCLEOTIDE SEQUENCE [LARGE SCALE GENOMIC DNA]</scope>
    <source>
        <strain evidence="3">cv. O-4</strain>
    </source>
</reference>
<feature type="domain" description="F-box" evidence="1">
    <location>
        <begin position="22"/>
        <end position="63"/>
    </location>
</feature>
<dbReference type="SUPFAM" id="SSF81383">
    <property type="entry name" value="F-box domain"/>
    <property type="match status" value="1"/>
</dbReference>
<sequence>MSSKVRKRKGGEGDEEDRISSLSDDLIHLILSFMDTKYAIQTCVLSKRWKSVWKSLPYLDFNHQTFPFNGDPTDGLLQRVVSFLKFIDQVLSKRHHTDLVKVCFQVQPPFCYLNTMGKVIAYAVDHNVQQLTIQSNVSWYFMLPECFYTCKSLIALQVLDGRGDTIKFLKFMALPALKSLHIHGCSVSKESFNFDDFSGFPNLETLELIDIRYEEDNTLLYVTAPPNLKKLELSFSKDYERNGCKVAIRAPTLMTFKYSSYASMIVYLLDDDFASLHDAYIDIHDWCIWASKASDNEENCDKFSKHVVNWVNNLKKFRHAESLTLSWETVAVLSMIPLFSDKNRLPFSNLKYLKMKLEQWQSCNIDKDVEMFGRVLNFFFKSSTRLKVFG</sequence>
<name>A0A1R3FU67_9ROSI</name>
<proteinExistence type="predicted"/>
<dbReference type="InterPro" id="IPR036047">
    <property type="entry name" value="F-box-like_dom_sf"/>
</dbReference>
<keyword evidence="3" id="KW-1185">Reference proteome</keyword>
<dbReference type="EMBL" id="AWUE01024902">
    <property type="protein sequence ID" value="OMO49357.1"/>
    <property type="molecule type" value="Genomic_DNA"/>
</dbReference>
<dbReference type="CDD" id="cd22160">
    <property type="entry name" value="F-box_AtFBL13-like"/>
    <property type="match status" value="1"/>
</dbReference>
<dbReference type="AlphaFoldDB" id="A0A1R3FU67"/>
<comment type="caution">
    <text evidence="2">The sequence shown here is derived from an EMBL/GenBank/DDBJ whole genome shotgun (WGS) entry which is preliminary data.</text>
</comment>
<dbReference type="SMART" id="SM00256">
    <property type="entry name" value="FBOX"/>
    <property type="match status" value="1"/>
</dbReference>
<dbReference type="Gene3D" id="3.80.10.10">
    <property type="entry name" value="Ribonuclease Inhibitor"/>
    <property type="match status" value="1"/>
</dbReference>
<evidence type="ECO:0000259" key="1">
    <source>
        <dbReference type="SMART" id="SM00256"/>
    </source>
</evidence>
<dbReference type="InterPro" id="IPR053197">
    <property type="entry name" value="F-box_SCFL_complex_component"/>
</dbReference>
<dbReference type="OrthoDB" id="1848700at2759"/>
<dbReference type="STRING" id="93759.A0A1R3FU67"/>
<dbReference type="PANTHER" id="PTHR34223">
    <property type="entry name" value="OS11G0201299 PROTEIN"/>
    <property type="match status" value="1"/>
</dbReference>
<evidence type="ECO:0000313" key="2">
    <source>
        <dbReference type="EMBL" id="OMO49357.1"/>
    </source>
</evidence>